<sequence>MKSIKRFGLAFMFLLGVMAINAQAQSEELINVKTITNKAFKVTNLDAHNSVDGIKCSIKANEKGSIVFHPEEQYWDLTQWVFLSLKLENLTDQSLRFEPVILYDNPRRGDKFWPVNNKHIGFLKPNEILDYNCVMIRDKINTPDYPQSSDFPQMKGMPDGVILNYAGIDARHIKGLKLTFPIQDFDREVTIKRLYKNRPALPELYKNNKSAFFPFINKYGQYKHANWPGKITDDSQFTAAMKKEQQDLKEHPGSEEWNRFGGFVNGPKFDATGHFRTQKVNGLWWIIDPEGCLFWSTGVNSAGRLEIPTPTNGREHFFEGIPEKLKENTHLFAKDQYKHGLANLHRKYGENSDKEYVATSLRRMKSWGLNTLGGWSTETVGEHPEAIKLPYTVYINAVSPGINEKFPDVFDARWKAEVELKIKDKAAFVKDDPYFFGFFINNEIHWGNPNSLVIHSLEKGNDCAGKIAYLNLLKNELLIKQFNELTGASFESWNDLLNTKVSPGRLKVAKLKEYNVKHYTNMCELYFKTTKELIDKHAPNKMYIGCRWHGNHKNKINTTVSAKYLDILTFNAYENEVEFYPYPAKEIDKPFIISEFNFGALDAGKFFTGLGYASSQRNRGEKYNNFINGALRNPRCVGAHWFMWANSTTAGRGNGENANCGLVSMTDQIYYELISYIRETTYQMYNYRIGQ</sequence>
<accession>A0ABS1HHI2</accession>
<comment type="caution">
    <text evidence="2">The sequence shown here is derived from an EMBL/GenBank/DDBJ whole genome shotgun (WGS) entry which is preliminary data.</text>
</comment>
<dbReference type="Gene3D" id="3.20.20.80">
    <property type="entry name" value="Glycosidases"/>
    <property type="match status" value="1"/>
</dbReference>
<name>A0ABS1HHI2_9BACT</name>
<gene>
    <name evidence="2" type="ORF">JIV24_07045</name>
</gene>
<evidence type="ECO:0000313" key="2">
    <source>
        <dbReference type="EMBL" id="MBK3517094.1"/>
    </source>
</evidence>
<keyword evidence="3" id="KW-1185">Reference proteome</keyword>
<proteinExistence type="predicted"/>
<reference evidence="2 3" key="1">
    <citation type="submission" date="2021-01" db="EMBL/GenBank/DDBJ databases">
        <title>Carboxyliciviraga sp.nov., isolated from coastal sediments.</title>
        <authorList>
            <person name="Lu D."/>
            <person name="Zhang T."/>
        </authorList>
    </citation>
    <scope>NUCLEOTIDE SEQUENCE [LARGE SCALE GENOMIC DNA]</scope>
    <source>
        <strain evidence="2 3">N1Y132</strain>
    </source>
</reference>
<dbReference type="SUPFAM" id="SSF51445">
    <property type="entry name" value="(Trans)glycosidases"/>
    <property type="match status" value="1"/>
</dbReference>
<dbReference type="EMBL" id="JAENRR010000012">
    <property type="protein sequence ID" value="MBK3517094.1"/>
    <property type="molecule type" value="Genomic_DNA"/>
</dbReference>
<evidence type="ECO:0008006" key="4">
    <source>
        <dbReference type="Google" id="ProtNLM"/>
    </source>
</evidence>
<feature type="chain" id="PRO_5045716303" description="Glycoside hydrolase family 42 N-terminal domain-containing protein" evidence="1">
    <location>
        <begin position="25"/>
        <end position="691"/>
    </location>
</feature>
<organism evidence="2 3">
    <name type="scientific">Carboxylicivirga marina</name>
    <dbReference type="NCBI Taxonomy" id="2800988"/>
    <lineage>
        <taxon>Bacteria</taxon>
        <taxon>Pseudomonadati</taxon>
        <taxon>Bacteroidota</taxon>
        <taxon>Bacteroidia</taxon>
        <taxon>Marinilabiliales</taxon>
        <taxon>Marinilabiliaceae</taxon>
        <taxon>Carboxylicivirga</taxon>
    </lineage>
</organism>
<feature type="signal peptide" evidence="1">
    <location>
        <begin position="1"/>
        <end position="24"/>
    </location>
</feature>
<keyword evidence="1" id="KW-0732">Signal</keyword>
<dbReference type="RefSeq" id="WP_200464323.1">
    <property type="nucleotide sequence ID" value="NZ_JAENRR010000012.1"/>
</dbReference>
<dbReference type="Proteomes" id="UP000605676">
    <property type="component" value="Unassembled WGS sequence"/>
</dbReference>
<dbReference type="InterPro" id="IPR017853">
    <property type="entry name" value="GH"/>
</dbReference>
<evidence type="ECO:0000256" key="1">
    <source>
        <dbReference type="SAM" id="SignalP"/>
    </source>
</evidence>
<evidence type="ECO:0000313" key="3">
    <source>
        <dbReference type="Proteomes" id="UP000605676"/>
    </source>
</evidence>
<protein>
    <recommendedName>
        <fullName evidence="4">Glycoside hydrolase family 42 N-terminal domain-containing protein</fullName>
    </recommendedName>
</protein>